<accession>A0ACB9IE06</accession>
<dbReference type="EMBL" id="CM042026">
    <property type="protein sequence ID" value="KAI3805711.1"/>
    <property type="molecule type" value="Genomic_DNA"/>
</dbReference>
<name>A0ACB9IE06_9ASTR</name>
<comment type="caution">
    <text evidence="1">The sequence shown here is derived from an EMBL/GenBank/DDBJ whole genome shotgun (WGS) entry which is preliminary data.</text>
</comment>
<reference evidence="2" key="1">
    <citation type="journal article" date="2022" name="Mol. Ecol. Resour.">
        <title>The genomes of chicory, endive, great burdock and yacon provide insights into Asteraceae palaeo-polyploidization history and plant inulin production.</title>
        <authorList>
            <person name="Fan W."/>
            <person name="Wang S."/>
            <person name="Wang H."/>
            <person name="Wang A."/>
            <person name="Jiang F."/>
            <person name="Liu H."/>
            <person name="Zhao H."/>
            <person name="Xu D."/>
            <person name="Zhang Y."/>
        </authorList>
    </citation>
    <scope>NUCLEOTIDE SEQUENCE [LARGE SCALE GENOMIC DNA]</scope>
    <source>
        <strain evidence="2">cv. Yunnan</strain>
    </source>
</reference>
<evidence type="ECO:0000313" key="1">
    <source>
        <dbReference type="EMBL" id="KAI3805711.1"/>
    </source>
</evidence>
<gene>
    <name evidence="1" type="ORF">L1987_28329</name>
</gene>
<sequence length="729" mass="82364">MGEQSRLDKENTPVPLNHCDDGAVNLLDDEDVGAYLEESPDTMQDVDEVHDETPERLMQGVDRDMAIDATIGDVRIDKYPHENLETEPLIVVMNKEYSGHSILDNISQAEDQHMDTIDGLGDEQEVNSDQSNKSRSLLSTHNNESILLPSVHMQNIELELGMNDWEKFVANPVQILWPEVWGELSNNEVSYNTWNDRSQNSKYLRKDVDVDVLVSIHNLFNLIPAGNEVEICLNLFSGNERFVEEFKSWLESITPGKLLVGEEDKSDWEEGVGTLAPVQLLGFGDFKVGHDKKSGRKSKVKEHVQTSRSLVGNFYKEAREVEDRLMQTVGHINSKDNNSKVLTSIQNRKSCKLSKFSARMNEDGEVSIDENMVDNGKANNEDEKTKSVPQECKVNSAGEADRVHVVQENTRNTSTTGQNMGNEHKRDNEGFTTVRRRKGGNNYNDKGNGFKSWNNRYHNQIRRNIVTTRYEGRDRVEVNDKHTGDRVTDSLNGNQVGASAIQRKRNGGQQPNDGIVIEDGNEGSTSMKEHNSGQAGHSKPKKQVISVVETNNSFSLLDEEGNILGNQGDETVNMDIEEGIPNSLNDGWVKKQVRILNTRFNTRLSQEQRFEAKKYVIDKLVPFQPILSGWPKTLREYFRSLCNLYNFGEGYLAAAYETEYIEDQEIHNVHGAEESMEEVFSETDATAKFMTSDIQGSYHHTELNDVVLPKGQAREGHEMTLEDVHVTSN</sequence>
<organism evidence="1 2">
    <name type="scientific">Smallanthus sonchifolius</name>
    <dbReference type="NCBI Taxonomy" id="185202"/>
    <lineage>
        <taxon>Eukaryota</taxon>
        <taxon>Viridiplantae</taxon>
        <taxon>Streptophyta</taxon>
        <taxon>Embryophyta</taxon>
        <taxon>Tracheophyta</taxon>
        <taxon>Spermatophyta</taxon>
        <taxon>Magnoliopsida</taxon>
        <taxon>eudicotyledons</taxon>
        <taxon>Gunneridae</taxon>
        <taxon>Pentapetalae</taxon>
        <taxon>asterids</taxon>
        <taxon>campanulids</taxon>
        <taxon>Asterales</taxon>
        <taxon>Asteraceae</taxon>
        <taxon>Asteroideae</taxon>
        <taxon>Heliantheae alliance</taxon>
        <taxon>Millerieae</taxon>
        <taxon>Smallanthus</taxon>
    </lineage>
</organism>
<dbReference type="Proteomes" id="UP001056120">
    <property type="component" value="Linkage Group LG09"/>
</dbReference>
<keyword evidence="2" id="KW-1185">Reference proteome</keyword>
<protein>
    <submittedName>
        <fullName evidence="1">Uncharacterized protein</fullName>
    </submittedName>
</protein>
<reference evidence="1 2" key="2">
    <citation type="journal article" date="2022" name="Mol. Ecol. Resour.">
        <title>The genomes of chicory, endive, great burdock and yacon provide insights into Asteraceae paleo-polyploidization history and plant inulin production.</title>
        <authorList>
            <person name="Fan W."/>
            <person name="Wang S."/>
            <person name="Wang H."/>
            <person name="Wang A."/>
            <person name="Jiang F."/>
            <person name="Liu H."/>
            <person name="Zhao H."/>
            <person name="Xu D."/>
            <person name="Zhang Y."/>
        </authorList>
    </citation>
    <scope>NUCLEOTIDE SEQUENCE [LARGE SCALE GENOMIC DNA]</scope>
    <source>
        <strain evidence="2">cv. Yunnan</strain>
        <tissue evidence="1">Leaves</tissue>
    </source>
</reference>
<proteinExistence type="predicted"/>
<evidence type="ECO:0000313" key="2">
    <source>
        <dbReference type="Proteomes" id="UP001056120"/>
    </source>
</evidence>